<keyword evidence="1" id="KW-0812">Transmembrane</keyword>
<accession>A0A1X1U088</accession>
<keyword evidence="3" id="KW-1185">Reference proteome</keyword>
<dbReference type="AlphaFoldDB" id="A0A1X1U088"/>
<proteinExistence type="predicted"/>
<dbReference type="RefSeq" id="WP_085127744.1">
    <property type="nucleotide sequence ID" value="NZ_LQOT01000019.1"/>
</dbReference>
<evidence type="ECO:0000313" key="3">
    <source>
        <dbReference type="Proteomes" id="UP000193465"/>
    </source>
</evidence>
<evidence type="ECO:0000313" key="2">
    <source>
        <dbReference type="EMBL" id="ORV50068.1"/>
    </source>
</evidence>
<keyword evidence="1" id="KW-0472">Membrane</keyword>
<feature type="transmembrane region" description="Helical" evidence="1">
    <location>
        <begin position="20"/>
        <end position="38"/>
    </location>
</feature>
<reference evidence="2 3" key="1">
    <citation type="submission" date="2016-01" db="EMBL/GenBank/DDBJ databases">
        <title>The new phylogeny of the genus Mycobacterium.</title>
        <authorList>
            <person name="Tarcisio F."/>
            <person name="Conor M."/>
            <person name="Antonella G."/>
            <person name="Elisabetta G."/>
            <person name="Giulia F.S."/>
            <person name="Sara T."/>
            <person name="Anna F."/>
            <person name="Clotilde B."/>
            <person name="Roberto B."/>
            <person name="Veronica D.S."/>
            <person name="Fabio R."/>
            <person name="Monica P."/>
            <person name="Olivier J."/>
            <person name="Enrico T."/>
            <person name="Nicola S."/>
        </authorList>
    </citation>
    <scope>NUCLEOTIDE SEQUENCE [LARGE SCALE GENOMIC DNA]</scope>
    <source>
        <strain evidence="2 3">ATCC 27353</strain>
    </source>
</reference>
<dbReference type="Proteomes" id="UP000193465">
    <property type="component" value="Unassembled WGS sequence"/>
</dbReference>
<protein>
    <submittedName>
        <fullName evidence="2">Uncharacterized protein</fullName>
    </submittedName>
</protein>
<dbReference type="STRING" id="188915.AWC02_05740"/>
<evidence type="ECO:0000256" key="1">
    <source>
        <dbReference type="SAM" id="Phobius"/>
    </source>
</evidence>
<keyword evidence="1" id="KW-1133">Transmembrane helix</keyword>
<organism evidence="2 3">
    <name type="scientific">Mycolicibacter engbaekii</name>
    <dbReference type="NCBI Taxonomy" id="188915"/>
    <lineage>
        <taxon>Bacteria</taxon>
        <taxon>Bacillati</taxon>
        <taxon>Actinomycetota</taxon>
        <taxon>Actinomycetes</taxon>
        <taxon>Mycobacteriales</taxon>
        <taxon>Mycobacteriaceae</taxon>
        <taxon>Mycolicibacter</taxon>
    </lineage>
</organism>
<name>A0A1X1U088_9MYCO</name>
<sequence>MDSVEDRLYDVAHASATTWLAWAAWLAIVITVLALIYLNRQLQRNRRLAAEQTRPHVAMFMEPHAADWHVIELVVRNFGKTAAYDIRFAFDQPPTVARYETASDGYADVVALQLPEELTVLAPNQEWRTVWDSAIDRAELGEGIESRFTGTVSYADCPDEPKGWFGRRGKKPRYENKVVLDWGDLPPVRRVELMTTHDLAKREKQKLELLRSLLSYFHYASKETRPDVFRAEIERINGAAREIQDRLRGREQLEAAGNTDITVRLGDASAELGKHRN</sequence>
<comment type="caution">
    <text evidence="2">The sequence shown here is derived from an EMBL/GenBank/DDBJ whole genome shotgun (WGS) entry which is preliminary data.</text>
</comment>
<gene>
    <name evidence="2" type="ORF">AWC02_05740</name>
</gene>
<dbReference type="EMBL" id="LQOT01000019">
    <property type="protein sequence ID" value="ORV50068.1"/>
    <property type="molecule type" value="Genomic_DNA"/>
</dbReference>